<accession>A0AAD9GJM8</accession>
<evidence type="ECO:0000256" key="5">
    <source>
        <dbReference type="SAM" id="MobiDB-lite"/>
    </source>
</evidence>
<comment type="similarity">
    <text evidence="2">Belongs to the OXR1 family.</text>
</comment>
<organism evidence="7 8">
    <name type="scientific">Babesia divergens</name>
    <dbReference type="NCBI Taxonomy" id="32595"/>
    <lineage>
        <taxon>Eukaryota</taxon>
        <taxon>Sar</taxon>
        <taxon>Alveolata</taxon>
        <taxon>Apicomplexa</taxon>
        <taxon>Aconoidasida</taxon>
        <taxon>Piroplasmida</taxon>
        <taxon>Babesiidae</taxon>
        <taxon>Babesia</taxon>
    </lineage>
</organism>
<evidence type="ECO:0000313" key="8">
    <source>
        <dbReference type="Proteomes" id="UP001195914"/>
    </source>
</evidence>
<dbReference type="Pfam" id="PF07534">
    <property type="entry name" value="TLD"/>
    <property type="match status" value="1"/>
</dbReference>
<dbReference type="GO" id="GO:0005739">
    <property type="term" value="C:mitochondrion"/>
    <property type="evidence" value="ECO:0007669"/>
    <property type="project" value="UniProtKB-SubCell"/>
</dbReference>
<proteinExistence type="inferred from homology"/>
<dbReference type="SMART" id="SM00584">
    <property type="entry name" value="TLDc"/>
    <property type="match status" value="1"/>
</dbReference>
<keyword evidence="3" id="KW-0496">Mitochondrion</keyword>
<feature type="domain" description="TLDc" evidence="6">
    <location>
        <begin position="315"/>
        <end position="474"/>
    </location>
</feature>
<name>A0AAD9GJM8_BABDI</name>
<gene>
    <name evidence="7" type="ORF">X943_002164</name>
</gene>
<dbReference type="InterPro" id="IPR006571">
    <property type="entry name" value="TLDc_dom"/>
</dbReference>
<evidence type="ECO:0000256" key="4">
    <source>
        <dbReference type="ARBA" id="ARBA00040604"/>
    </source>
</evidence>
<protein>
    <recommendedName>
        <fullName evidence="4">Oxidation resistance protein 1</fullName>
    </recommendedName>
</protein>
<evidence type="ECO:0000256" key="3">
    <source>
        <dbReference type="ARBA" id="ARBA00023128"/>
    </source>
</evidence>
<evidence type="ECO:0000256" key="2">
    <source>
        <dbReference type="ARBA" id="ARBA00009540"/>
    </source>
</evidence>
<comment type="caution">
    <text evidence="7">The sequence shown here is derived from an EMBL/GenBank/DDBJ whole genome shotgun (WGS) entry which is preliminary data.</text>
</comment>
<dbReference type="Proteomes" id="UP001195914">
    <property type="component" value="Unassembled WGS sequence"/>
</dbReference>
<reference evidence="7" key="2">
    <citation type="submission" date="2021-05" db="EMBL/GenBank/DDBJ databases">
        <authorList>
            <person name="Pain A."/>
        </authorList>
    </citation>
    <scope>NUCLEOTIDE SEQUENCE</scope>
    <source>
        <strain evidence="7">1802A</strain>
    </source>
</reference>
<dbReference type="AlphaFoldDB" id="A0AAD9GJM8"/>
<sequence length="478" mass="53040">MVSSDELTALMKPGAMRQLIEVANGPSSATGSNRGEHNDQIIFREVCHYCISKTPILGTLTLTRESLTFEPDSRDVTVDERGCGYYQVHMDLVNIAECAMIGVSTDDVSIYDRESMHCNGMLQILLKSTHADAHIQEGPTQIGVKDIQQRSQSEDAEPVPQESMTTGFVSQGLSKLNYVVNMAGLYLPTKSQREPVVQRSEESTPKRTFVLFAFFTKEVAHRCTIALMDAMDGAKEREAVSPNHNGISSVPFSSNSLLDMLTEYHGSEQSGQTTRSRARSLDYGNLSKQQASQMNVQQVVESDHLLRERVEAKSGILNAEMVGQLIDNLPPALAIRDWELSFETSHDGISFCTLYKNLEGHEHCLLLLKDDKGGVFGAFTGHIAMSYKFYGTAETFVFKFVDARLRVYRAKGNNRCFVYTNERTIVFGGGTNSAITIDDALRSGTSGTSETFCNEPLSDSFVFNIERLEVWTFGNYLA</sequence>
<evidence type="ECO:0000313" key="7">
    <source>
        <dbReference type="EMBL" id="KAK1939670.1"/>
    </source>
</evidence>
<dbReference type="PANTHER" id="PTHR23354">
    <property type="entry name" value="NUCLEOLAR PROTEIN 7/ESTROGEN RECEPTOR COACTIVATOR-RELATED"/>
    <property type="match status" value="1"/>
</dbReference>
<keyword evidence="8" id="KW-1185">Reference proteome</keyword>
<reference evidence="7" key="1">
    <citation type="journal article" date="2014" name="Nucleic Acids Res.">
        <title>The evolutionary dynamics of variant antigen genes in Babesia reveal a history of genomic innovation underlying host-parasite interaction.</title>
        <authorList>
            <person name="Jackson A.P."/>
            <person name="Otto T.D."/>
            <person name="Darby A."/>
            <person name="Ramaprasad A."/>
            <person name="Xia D."/>
            <person name="Echaide I.E."/>
            <person name="Farber M."/>
            <person name="Gahlot S."/>
            <person name="Gamble J."/>
            <person name="Gupta D."/>
            <person name="Gupta Y."/>
            <person name="Jackson L."/>
            <person name="Malandrin L."/>
            <person name="Malas T.B."/>
            <person name="Moussa E."/>
            <person name="Nair M."/>
            <person name="Reid A.J."/>
            <person name="Sanders M."/>
            <person name="Sharma J."/>
            <person name="Tracey A."/>
            <person name="Quail M.A."/>
            <person name="Weir W."/>
            <person name="Wastling J.M."/>
            <person name="Hall N."/>
            <person name="Willadsen P."/>
            <person name="Lingelbach K."/>
            <person name="Shiels B."/>
            <person name="Tait A."/>
            <person name="Berriman M."/>
            <person name="Allred D.R."/>
            <person name="Pain A."/>
        </authorList>
    </citation>
    <scope>NUCLEOTIDE SEQUENCE</scope>
    <source>
        <strain evidence="7">1802A</strain>
    </source>
</reference>
<dbReference type="PROSITE" id="PS51886">
    <property type="entry name" value="TLDC"/>
    <property type="match status" value="1"/>
</dbReference>
<dbReference type="EMBL" id="JAHBMH010000007">
    <property type="protein sequence ID" value="KAK1939670.1"/>
    <property type="molecule type" value="Genomic_DNA"/>
</dbReference>
<evidence type="ECO:0000256" key="1">
    <source>
        <dbReference type="ARBA" id="ARBA00004173"/>
    </source>
</evidence>
<comment type="subcellular location">
    <subcellularLocation>
        <location evidence="1">Mitochondrion</location>
    </subcellularLocation>
</comment>
<dbReference type="PANTHER" id="PTHR23354:SF62">
    <property type="entry name" value="MUSTARD, ISOFORM V"/>
    <property type="match status" value="1"/>
</dbReference>
<evidence type="ECO:0000259" key="6">
    <source>
        <dbReference type="PROSITE" id="PS51886"/>
    </source>
</evidence>
<feature type="region of interest" description="Disordered" evidence="5">
    <location>
        <begin position="145"/>
        <end position="165"/>
    </location>
</feature>